<dbReference type="InterPro" id="IPR023545">
    <property type="entry name" value="rRNA_ssu_MeTfrase_F"/>
</dbReference>
<dbReference type="GO" id="GO:0005737">
    <property type="term" value="C:cytoplasm"/>
    <property type="evidence" value="ECO:0007669"/>
    <property type="project" value="UniProtKB-SubCell"/>
</dbReference>
<dbReference type="eggNOG" id="COG0144">
    <property type="taxonomic scope" value="Bacteria"/>
</dbReference>
<dbReference type="NCBIfam" id="TIGR00446">
    <property type="entry name" value="nop2p"/>
    <property type="match status" value="1"/>
</dbReference>
<keyword evidence="5 8" id="KW-0808">Transferase</keyword>
<evidence type="ECO:0000256" key="8">
    <source>
        <dbReference type="HAMAP-Rule" id="MF_01579"/>
    </source>
</evidence>
<dbReference type="InterPro" id="IPR048457">
    <property type="entry name" value="YebU_pre-PUA_dom"/>
</dbReference>
<dbReference type="PRINTS" id="PR02008">
    <property type="entry name" value="RCMTFAMILY"/>
</dbReference>
<dbReference type="PANTHER" id="PTHR22807">
    <property type="entry name" value="NOP2 YEAST -RELATED NOL1/NOP2/FMU SUN DOMAIN-CONTAINING"/>
    <property type="match status" value="1"/>
</dbReference>
<proteinExistence type="inferred from homology"/>
<dbReference type="PROSITE" id="PS51686">
    <property type="entry name" value="SAM_MT_RSMB_NOP"/>
    <property type="match status" value="1"/>
</dbReference>
<dbReference type="InterPro" id="IPR049560">
    <property type="entry name" value="MeTrfase_RsmB-F_NOP2_cat"/>
</dbReference>
<evidence type="ECO:0000313" key="13">
    <source>
        <dbReference type="Proteomes" id="UP000032869"/>
    </source>
</evidence>
<feature type="binding site" evidence="8 9">
    <location>
        <position position="150"/>
    </location>
    <ligand>
        <name>S-adenosyl-L-methionine</name>
        <dbReference type="ChEBI" id="CHEBI:59789"/>
    </ligand>
</feature>
<evidence type="ECO:0000256" key="9">
    <source>
        <dbReference type="PROSITE-ProRule" id="PRU01023"/>
    </source>
</evidence>
<dbReference type="GO" id="GO:0003723">
    <property type="term" value="F:RNA binding"/>
    <property type="evidence" value="ECO:0007669"/>
    <property type="project" value="UniProtKB-UniRule"/>
</dbReference>
<evidence type="ECO:0000256" key="4">
    <source>
        <dbReference type="ARBA" id="ARBA00022603"/>
    </source>
</evidence>
<dbReference type="OrthoDB" id="9810297at2"/>
<feature type="binding site" evidence="8 9">
    <location>
        <position position="195"/>
    </location>
    <ligand>
        <name>S-adenosyl-L-methionine</name>
        <dbReference type="ChEBI" id="CHEBI:59789"/>
    </ligand>
</feature>
<keyword evidence="2 8" id="KW-0963">Cytoplasm</keyword>
<sequence>MAKFTPASLPAEFLDTMRDIMPSSLSMEDFIAACQRPLRRSIRVNTLKISVDTFLQLVQPYGWQLEPIPWCPEGFWLLNVEEENTRLGNTLEHLSGLFYIQEASSMLPVSALFHRNAALETVLDVAAAPGSKTTQIAARLNNEGAIVANEYSASRVKVLHANISRCGVSNTAITHFDGRVFGAALPEYFDAILLDAPCSGEGVVRKDPAAMSHWSQESIIDIAATQRDLILSAFHALKPGGVMIYSTCTLNRQENQQVCHWLQAQFPDACEFESLDDLFVDAKRATTEEGFLHVFPQIYDSEGFFVARLRKTASVPPLPRPGYKVGKFPFSPVTPKDCTLLIQAAHKQGVHWDEALLQLWQRDSEIWLFPAALASAFGNIKFSRIGIKLAERFPKGFRWQHEAIVALADPLADNAYALNDRIACEWFQGKDSYPEPLPAANELILTYQHTPVGLAKRINSRIKNSLPRDLVRDGASSARPLSKE</sequence>
<keyword evidence="6 8" id="KW-0949">S-adenosyl-L-methionine</keyword>
<evidence type="ECO:0000313" key="14">
    <source>
        <dbReference type="Proteomes" id="UP000032874"/>
    </source>
</evidence>
<dbReference type="Proteomes" id="UP000032874">
    <property type="component" value="Unassembled WGS sequence"/>
</dbReference>
<dbReference type="InterPro" id="IPR027391">
    <property type="entry name" value="Nol1_Nop2_Fmu_2"/>
</dbReference>
<dbReference type="InterPro" id="IPR029063">
    <property type="entry name" value="SAM-dependent_MTases_sf"/>
</dbReference>
<name>A0A093T4L1_9GAMM</name>
<accession>A0A093T4L1</accession>
<feature type="active site" description="Nucleophile" evidence="8 9">
    <location>
        <position position="248"/>
    </location>
</feature>
<dbReference type="RefSeq" id="WP_039300399.1">
    <property type="nucleotide sequence ID" value="NZ_JAODTE010000001.1"/>
</dbReference>
<comment type="catalytic activity">
    <reaction evidence="8">
        <text>cytidine(1407) in 16S rRNA + S-adenosyl-L-methionine = 5-methylcytidine(1407) in 16S rRNA + S-adenosyl-L-homocysteine + H(+)</text>
        <dbReference type="Rhea" id="RHEA:42756"/>
        <dbReference type="Rhea" id="RHEA-COMP:10223"/>
        <dbReference type="Rhea" id="RHEA-COMP:10224"/>
        <dbReference type="ChEBI" id="CHEBI:15378"/>
        <dbReference type="ChEBI" id="CHEBI:57856"/>
        <dbReference type="ChEBI" id="CHEBI:59789"/>
        <dbReference type="ChEBI" id="CHEBI:74483"/>
        <dbReference type="ChEBI" id="CHEBI:82748"/>
        <dbReference type="EC" id="2.1.1.178"/>
    </reaction>
</comment>
<dbReference type="Gene3D" id="3.40.50.150">
    <property type="entry name" value="Vaccinia Virus protein VP39"/>
    <property type="match status" value="1"/>
</dbReference>
<evidence type="ECO:0000256" key="2">
    <source>
        <dbReference type="ARBA" id="ARBA00022490"/>
    </source>
</evidence>
<dbReference type="InterPro" id="IPR023267">
    <property type="entry name" value="RCMT"/>
</dbReference>
<feature type="binding site" evidence="8 9">
    <location>
        <position position="177"/>
    </location>
    <ligand>
        <name>S-adenosyl-L-methionine</name>
        <dbReference type="ChEBI" id="CHEBI:59789"/>
    </ligand>
</feature>
<evidence type="ECO:0000313" key="12">
    <source>
        <dbReference type="EMBL" id="KFX22420.1"/>
    </source>
</evidence>
<dbReference type="CDD" id="cd02440">
    <property type="entry name" value="AdoMet_MTases"/>
    <property type="match status" value="1"/>
</dbReference>
<evidence type="ECO:0000256" key="5">
    <source>
        <dbReference type="ARBA" id="ARBA00022679"/>
    </source>
</evidence>
<evidence type="ECO:0000259" key="10">
    <source>
        <dbReference type="PROSITE" id="PS51686"/>
    </source>
</evidence>
<dbReference type="Pfam" id="PF01189">
    <property type="entry name" value="Methyltr_RsmB-F"/>
    <property type="match status" value="1"/>
</dbReference>
<dbReference type="Pfam" id="PF21150">
    <property type="entry name" value="YebU_pre-PUA_dom"/>
    <property type="match status" value="1"/>
</dbReference>
<dbReference type="Proteomes" id="UP000032869">
    <property type="component" value="Unassembled WGS sequence"/>
</dbReference>
<keyword evidence="7 8" id="KW-0694">RNA-binding</keyword>
<dbReference type="AlphaFoldDB" id="A0A093T4L1"/>
<dbReference type="SUPFAM" id="SSF53335">
    <property type="entry name" value="S-adenosyl-L-methionine-dependent methyltransferases"/>
    <property type="match status" value="1"/>
</dbReference>
<comment type="subcellular location">
    <subcellularLocation>
        <location evidence="8">Cytoplasm</location>
    </subcellularLocation>
</comment>
<dbReference type="eggNOG" id="COG3270">
    <property type="taxonomic scope" value="Bacteria"/>
</dbReference>
<dbReference type="STRING" id="55207.KP22_03745"/>
<keyword evidence="3 8" id="KW-0698">rRNA processing</keyword>
<evidence type="ECO:0000313" key="11">
    <source>
        <dbReference type="EMBL" id="KFX07214.1"/>
    </source>
</evidence>
<keyword evidence="13" id="KW-1185">Reference proteome</keyword>
<organism evidence="11 14">
    <name type="scientific">Pectobacterium betavasculorum</name>
    <dbReference type="NCBI Taxonomy" id="55207"/>
    <lineage>
        <taxon>Bacteria</taxon>
        <taxon>Pseudomonadati</taxon>
        <taxon>Pseudomonadota</taxon>
        <taxon>Gammaproteobacteria</taxon>
        <taxon>Enterobacterales</taxon>
        <taxon>Pectobacteriaceae</taxon>
        <taxon>Pectobacterium</taxon>
    </lineage>
</organism>
<dbReference type="InterPro" id="IPR001678">
    <property type="entry name" value="MeTrfase_RsmB-F_NOP2_dom"/>
</dbReference>
<evidence type="ECO:0000256" key="7">
    <source>
        <dbReference type="ARBA" id="ARBA00022884"/>
    </source>
</evidence>
<evidence type="ECO:0000256" key="6">
    <source>
        <dbReference type="ARBA" id="ARBA00022691"/>
    </source>
</evidence>
<dbReference type="PANTHER" id="PTHR22807:SF30">
    <property type="entry name" value="28S RRNA (CYTOSINE(4447)-C(5))-METHYLTRANSFERASE-RELATED"/>
    <property type="match status" value="1"/>
</dbReference>
<dbReference type="EMBL" id="JQHM01000001">
    <property type="protein sequence ID" value="KFX07214.1"/>
    <property type="molecule type" value="Genomic_DNA"/>
</dbReference>
<reference evidence="13 14" key="1">
    <citation type="submission" date="2014-08" db="EMBL/GenBank/DDBJ databases">
        <title>Genome sequences of NCPPB Pectobacterium isolates.</title>
        <authorList>
            <person name="Glover R.H."/>
            <person name="Sapp M."/>
            <person name="Elphinstone J."/>
        </authorList>
    </citation>
    <scope>NUCLEOTIDE SEQUENCE [LARGE SCALE GENOMIC DNA]</scope>
    <source>
        <strain evidence="12 13">NCPPB 2793</strain>
        <strain evidence="11 14">NCPPB 2795</strain>
    </source>
</reference>
<evidence type="ECO:0000256" key="1">
    <source>
        <dbReference type="ARBA" id="ARBA00007494"/>
    </source>
</evidence>
<feature type="binding site" evidence="8 9">
    <location>
        <begin position="126"/>
        <end position="132"/>
    </location>
    <ligand>
        <name>S-adenosyl-L-methionine</name>
        <dbReference type="ChEBI" id="CHEBI:59789"/>
    </ligand>
</feature>
<comment type="caution">
    <text evidence="11">The sequence shown here is derived from an EMBL/GenBank/DDBJ whole genome shotgun (WGS) entry which is preliminary data.</text>
</comment>
<dbReference type="EC" id="2.1.1.178" evidence="8"/>
<dbReference type="InterPro" id="IPR031341">
    <property type="entry name" value="Methyltr_RsmF_N"/>
</dbReference>
<dbReference type="GO" id="GO:0070475">
    <property type="term" value="P:rRNA base methylation"/>
    <property type="evidence" value="ECO:0007669"/>
    <property type="project" value="TreeGrafter"/>
</dbReference>
<dbReference type="HAMAP" id="MF_01579">
    <property type="entry name" value="16SrRNA_methyltr_F"/>
    <property type="match status" value="1"/>
</dbReference>
<dbReference type="EMBL" id="JQHL01000001">
    <property type="protein sequence ID" value="KFX22420.1"/>
    <property type="molecule type" value="Genomic_DNA"/>
</dbReference>
<dbReference type="Pfam" id="PF13636">
    <property type="entry name" value="Methyltranf_PUA"/>
    <property type="match status" value="1"/>
</dbReference>
<dbReference type="GO" id="GO:0009383">
    <property type="term" value="F:rRNA (cytosine-C5-)-methyltransferase activity"/>
    <property type="evidence" value="ECO:0007669"/>
    <property type="project" value="TreeGrafter"/>
</dbReference>
<dbReference type="Pfam" id="PF17125">
    <property type="entry name" value="Methyltr_RsmF_N"/>
    <property type="match status" value="1"/>
</dbReference>
<dbReference type="InterPro" id="IPR018314">
    <property type="entry name" value="RsmB/NOL1/NOP2-like_CS"/>
</dbReference>
<comment type="function">
    <text evidence="8">Specifically methylates the cytosine at position 1407 (m5C1407) of 16S rRNA.</text>
</comment>
<gene>
    <name evidence="11" type="primary">yebU</name>
    <name evidence="8" type="synonym">rsmF</name>
    <name evidence="12" type="ORF">JV35_04420</name>
    <name evidence="11" type="ORF">KP22_03745</name>
</gene>
<evidence type="ECO:0000256" key="3">
    <source>
        <dbReference type="ARBA" id="ARBA00022552"/>
    </source>
</evidence>
<protein>
    <recommendedName>
        <fullName evidence="8">Ribosomal RNA small subunit methyltransferase F</fullName>
        <ecNumber evidence="8">2.1.1.178</ecNumber>
    </recommendedName>
    <alternativeName>
        <fullName evidence="8">16S rRNA m5C1407 methyltransferase</fullName>
    </alternativeName>
    <alternativeName>
        <fullName evidence="8">rRNA (cytosine-C(5)-)-methyltransferase RsmF</fullName>
    </alternativeName>
</protein>
<keyword evidence="4 8" id="KW-0489">Methyltransferase</keyword>
<dbReference type="PROSITE" id="PS01153">
    <property type="entry name" value="NOL1_NOP2_SUN"/>
    <property type="match status" value="1"/>
</dbReference>
<dbReference type="InterPro" id="IPR011023">
    <property type="entry name" value="Nop2p"/>
</dbReference>
<dbReference type="Gene3D" id="3.10.450.720">
    <property type="match status" value="1"/>
</dbReference>
<feature type="domain" description="SAM-dependent MTase RsmB/NOP-type" evidence="10">
    <location>
        <begin position="30"/>
        <end position="312"/>
    </location>
</feature>
<comment type="similarity">
    <text evidence="1 8 9">Belongs to the class I-like SAM-binding methyltransferase superfamily. RsmB/NOP family.</text>
</comment>
<dbReference type="NCBIfam" id="NF008898">
    <property type="entry name" value="PRK11933.1"/>
    <property type="match status" value="1"/>
</dbReference>